<dbReference type="InterPro" id="IPR036291">
    <property type="entry name" value="NAD(P)-bd_dom_sf"/>
</dbReference>
<dbReference type="SUPFAM" id="SSF51735">
    <property type="entry name" value="NAD(P)-binding Rossmann-fold domains"/>
    <property type="match status" value="1"/>
</dbReference>
<dbReference type="Gene3D" id="3.40.50.720">
    <property type="entry name" value="NAD(P)-binding Rossmann-like Domain"/>
    <property type="match status" value="1"/>
</dbReference>
<proteinExistence type="predicted"/>
<keyword evidence="2" id="KW-1185">Reference proteome</keyword>
<reference evidence="1" key="1">
    <citation type="submission" date="2021-06" db="EMBL/GenBank/DDBJ databases">
        <title>Parelaphostrongylus tenuis whole genome reference sequence.</title>
        <authorList>
            <person name="Garwood T.J."/>
            <person name="Larsen P.A."/>
            <person name="Fountain-Jones N.M."/>
            <person name="Garbe J.R."/>
            <person name="Macchietto M.G."/>
            <person name="Kania S.A."/>
            <person name="Gerhold R.W."/>
            <person name="Richards J.E."/>
            <person name="Wolf T.M."/>
        </authorList>
    </citation>
    <scope>NUCLEOTIDE SEQUENCE</scope>
    <source>
        <strain evidence="1">MNPRO001-30</strain>
        <tissue evidence="1">Meninges</tissue>
    </source>
</reference>
<evidence type="ECO:0000313" key="1">
    <source>
        <dbReference type="EMBL" id="KAJ1351923.1"/>
    </source>
</evidence>
<organism evidence="1 2">
    <name type="scientific">Parelaphostrongylus tenuis</name>
    <name type="common">Meningeal worm</name>
    <dbReference type="NCBI Taxonomy" id="148309"/>
    <lineage>
        <taxon>Eukaryota</taxon>
        <taxon>Metazoa</taxon>
        <taxon>Ecdysozoa</taxon>
        <taxon>Nematoda</taxon>
        <taxon>Chromadorea</taxon>
        <taxon>Rhabditida</taxon>
        <taxon>Rhabditina</taxon>
        <taxon>Rhabditomorpha</taxon>
        <taxon>Strongyloidea</taxon>
        <taxon>Metastrongylidae</taxon>
        <taxon>Parelaphostrongylus</taxon>
    </lineage>
</organism>
<comment type="caution">
    <text evidence="1">The sequence shown here is derived from an EMBL/GenBank/DDBJ whole genome shotgun (WGS) entry which is preliminary data.</text>
</comment>
<dbReference type="InterPro" id="IPR002347">
    <property type="entry name" value="SDR_fam"/>
</dbReference>
<protein>
    <submittedName>
        <fullName evidence="1">Reductase</fullName>
    </submittedName>
</protein>
<dbReference type="AlphaFoldDB" id="A0AAD5M7G5"/>
<name>A0AAD5M7G5_PARTN</name>
<sequence>MSRLLEGQIALVTGASRGIGRGIALQLGQSGAAATADDIRQRGGNAVPVYRDHINHTEIAELFDRIHKENGGTLNILVNSAYSARMMVKRNKHEAVDKLVGSRFKVFVFFEEGLIRVDGSQDQLDRAFR</sequence>
<evidence type="ECO:0000313" key="2">
    <source>
        <dbReference type="Proteomes" id="UP001196413"/>
    </source>
</evidence>
<dbReference type="PANTHER" id="PTHR44147">
    <property type="entry name" value="DEHYDROGENASE/REDUCTASE SDR FAMILY MEMBER 1"/>
    <property type="match status" value="1"/>
</dbReference>
<dbReference type="PRINTS" id="PR00081">
    <property type="entry name" value="GDHRDH"/>
</dbReference>
<dbReference type="PANTHER" id="PTHR44147:SF2">
    <property type="entry name" value="DEHYDROGENASE_REDUCTASE SDR FAMILY MEMBER 1"/>
    <property type="match status" value="1"/>
</dbReference>
<accession>A0AAD5M7G5</accession>
<gene>
    <name evidence="1" type="primary">DHRS1_3</name>
    <name evidence="1" type="ORF">KIN20_008101</name>
</gene>
<dbReference type="Proteomes" id="UP001196413">
    <property type="component" value="Unassembled WGS sequence"/>
</dbReference>
<dbReference type="Pfam" id="PF00106">
    <property type="entry name" value="adh_short"/>
    <property type="match status" value="1"/>
</dbReference>
<dbReference type="EMBL" id="JAHQIW010001261">
    <property type="protein sequence ID" value="KAJ1351923.1"/>
    <property type="molecule type" value="Genomic_DNA"/>
</dbReference>